<dbReference type="EMBL" id="CP046401">
    <property type="protein sequence ID" value="QGY44008.1"/>
    <property type="molecule type" value="Genomic_DNA"/>
</dbReference>
<accession>A0A6I6JSF4</accession>
<keyword evidence="2" id="KW-1185">Reference proteome</keyword>
<evidence type="ECO:0000313" key="1">
    <source>
        <dbReference type="EMBL" id="QGY44008.1"/>
    </source>
</evidence>
<organism evidence="1 2">
    <name type="scientific">Maribellus comscasis</name>
    <dbReference type="NCBI Taxonomy" id="2681766"/>
    <lineage>
        <taxon>Bacteria</taxon>
        <taxon>Pseudomonadati</taxon>
        <taxon>Bacteroidota</taxon>
        <taxon>Bacteroidia</taxon>
        <taxon>Marinilabiliales</taxon>
        <taxon>Prolixibacteraceae</taxon>
        <taxon>Maribellus</taxon>
    </lineage>
</organism>
<dbReference type="KEGG" id="mcos:GM418_10170"/>
<gene>
    <name evidence="1" type="ORF">GM418_10170</name>
</gene>
<dbReference type="RefSeq" id="WP_158865702.1">
    <property type="nucleotide sequence ID" value="NZ_CP046401.1"/>
</dbReference>
<reference evidence="1 2" key="1">
    <citation type="submission" date="2019-11" db="EMBL/GenBank/DDBJ databases">
        <authorList>
            <person name="Zheng R.K."/>
            <person name="Sun C.M."/>
        </authorList>
    </citation>
    <scope>NUCLEOTIDE SEQUENCE [LARGE SCALE GENOMIC DNA]</scope>
    <source>
        <strain evidence="1 2">WC007</strain>
    </source>
</reference>
<sequence length="76" mass="8987">MYKQISKASSLFDQCFFAKPVAKREILYSNNKDLKWFDKKFKFYNVFIKTKLKGLVCLKHDEINVLCFLAQISILS</sequence>
<name>A0A6I6JSF4_9BACT</name>
<evidence type="ECO:0000313" key="2">
    <source>
        <dbReference type="Proteomes" id="UP000428260"/>
    </source>
</evidence>
<dbReference type="Proteomes" id="UP000428260">
    <property type="component" value="Chromosome"/>
</dbReference>
<protein>
    <submittedName>
        <fullName evidence="1">Uncharacterized protein</fullName>
    </submittedName>
</protein>
<dbReference type="AlphaFoldDB" id="A0A6I6JSF4"/>
<proteinExistence type="predicted"/>